<reference evidence="11" key="1">
    <citation type="submission" date="2019-01" db="EMBL/GenBank/DDBJ databases">
        <title>Sinorhodobacter populi sp. nov. isolated from the symptomatic bark tissue of Populus euramericana canker.</title>
        <authorList>
            <person name="Xu G."/>
        </authorList>
    </citation>
    <scope>NUCLEOTIDE SEQUENCE [LARGE SCALE GENOMIC DNA]</scope>
    <source>
        <strain evidence="11">CGMCC 1.12963</strain>
    </source>
</reference>
<evidence type="ECO:0000256" key="6">
    <source>
        <dbReference type="ARBA" id="ARBA00022970"/>
    </source>
</evidence>
<dbReference type="InterPro" id="IPR000515">
    <property type="entry name" value="MetI-like"/>
</dbReference>
<evidence type="ECO:0000256" key="4">
    <source>
        <dbReference type="ARBA" id="ARBA00022475"/>
    </source>
</evidence>
<proteinExistence type="inferred from homology"/>
<feature type="transmembrane region" description="Helical" evidence="9">
    <location>
        <begin position="233"/>
        <end position="253"/>
    </location>
</feature>
<keyword evidence="7 9" id="KW-1133">Transmembrane helix</keyword>
<dbReference type="PANTHER" id="PTHR30614">
    <property type="entry name" value="MEMBRANE COMPONENT OF AMINO ACID ABC TRANSPORTER"/>
    <property type="match status" value="1"/>
</dbReference>
<dbReference type="Pfam" id="PF00528">
    <property type="entry name" value="BPD_transp_1"/>
    <property type="match status" value="1"/>
</dbReference>
<dbReference type="InterPro" id="IPR010065">
    <property type="entry name" value="AA_ABC_transptr_permease_3TM"/>
</dbReference>
<evidence type="ECO:0000256" key="1">
    <source>
        <dbReference type="ARBA" id="ARBA00004429"/>
    </source>
</evidence>
<evidence type="ECO:0000256" key="8">
    <source>
        <dbReference type="ARBA" id="ARBA00023136"/>
    </source>
</evidence>
<accession>A0A3S3PF09</accession>
<dbReference type="AlphaFoldDB" id="A0A3S3PF09"/>
<comment type="subcellular location">
    <subcellularLocation>
        <location evidence="1">Cell inner membrane</location>
        <topology evidence="1">Multi-pass membrane protein</topology>
    </subcellularLocation>
    <subcellularLocation>
        <location evidence="9">Cell membrane</location>
        <topology evidence="9">Multi-pass membrane protein</topology>
    </subcellularLocation>
</comment>
<feature type="transmembrane region" description="Helical" evidence="9">
    <location>
        <begin position="36"/>
        <end position="59"/>
    </location>
</feature>
<dbReference type="GO" id="GO:0043190">
    <property type="term" value="C:ATP-binding cassette (ABC) transporter complex"/>
    <property type="evidence" value="ECO:0007669"/>
    <property type="project" value="InterPro"/>
</dbReference>
<dbReference type="CDD" id="cd06261">
    <property type="entry name" value="TM_PBP2"/>
    <property type="match status" value="1"/>
</dbReference>
<dbReference type="InterPro" id="IPR043429">
    <property type="entry name" value="ArtM/GltK/GlnP/TcyL/YhdX-like"/>
</dbReference>
<feature type="transmembrane region" description="Helical" evidence="9">
    <location>
        <begin position="334"/>
        <end position="354"/>
    </location>
</feature>
<evidence type="ECO:0000256" key="3">
    <source>
        <dbReference type="ARBA" id="ARBA00022448"/>
    </source>
</evidence>
<dbReference type="InterPro" id="IPR035906">
    <property type="entry name" value="MetI-like_sf"/>
</dbReference>
<evidence type="ECO:0000256" key="5">
    <source>
        <dbReference type="ARBA" id="ARBA00022692"/>
    </source>
</evidence>
<keyword evidence="12" id="KW-1185">Reference proteome</keyword>
<dbReference type="SUPFAM" id="SSF161098">
    <property type="entry name" value="MetI-like"/>
    <property type="match status" value="1"/>
</dbReference>
<dbReference type="RefSeq" id="WP_128156721.1">
    <property type="nucleotide sequence ID" value="NZ_JBHSOM010000030.1"/>
</dbReference>
<dbReference type="GO" id="GO:0006865">
    <property type="term" value="P:amino acid transport"/>
    <property type="evidence" value="ECO:0007669"/>
    <property type="project" value="UniProtKB-KW"/>
</dbReference>
<keyword evidence="3 9" id="KW-0813">Transport</keyword>
<keyword evidence="4" id="KW-1003">Cell membrane</keyword>
<protein>
    <submittedName>
        <fullName evidence="11">Amino acid ABC transporter permease</fullName>
    </submittedName>
</protein>
<name>A0A3S3PF09_9RHOB</name>
<keyword evidence="8 9" id="KW-0472">Membrane</keyword>
<dbReference type="EMBL" id="SAVA01000007">
    <property type="protein sequence ID" value="RWR51143.1"/>
    <property type="molecule type" value="Genomic_DNA"/>
</dbReference>
<keyword evidence="6" id="KW-0029">Amino-acid transport</keyword>
<gene>
    <name evidence="11" type="ORF">EOW66_12770</name>
</gene>
<evidence type="ECO:0000313" key="12">
    <source>
        <dbReference type="Proteomes" id="UP000288071"/>
    </source>
</evidence>
<evidence type="ECO:0000256" key="9">
    <source>
        <dbReference type="RuleBase" id="RU363032"/>
    </source>
</evidence>
<feature type="domain" description="ABC transmembrane type-1" evidence="10">
    <location>
        <begin position="163"/>
        <end position="357"/>
    </location>
</feature>
<evidence type="ECO:0000256" key="7">
    <source>
        <dbReference type="ARBA" id="ARBA00022989"/>
    </source>
</evidence>
<evidence type="ECO:0000259" key="10">
    <source>
        <dbReference type="PROSITE" id="PS50928"/>
    </source>
</evidence>
<organism evidence="11 12">
    <name type="scientific">Paenirhodobacter huangdaonensis</name>
    <dbReference type="NCBI Taxonomy" id="2501515"/>
    <lineage>
        <taxon>Bacteria</taxon>
        <taxon>Pseudomonadati</taxon>
        <taxon>Pseudomonadota</taxon>
        <taxon>Alphaproteobacteria</taxon>
        <taxon>Rhodobacterales</taxon>
        <taxon>Rhodobacter group</taxon>
        <taxon>Paenirhodobacter</taxon>
    </lineage>
</organism>
<dbReference type="PANTHER" id="PTHR30614:SF0">
    <property type="entry name" value="L-CYSTINE TRANSPORT SYSTEM PERMEASE PROTEIN TCYL"/>
    <property type="match status" value="1"/>
</dbReference>
<sequence>MADPFSNALPEQDLRAEIWRAGSAPRSHLGRAGLTLALGLVTFLAVAVSAQHIGAYAISQGVSPVVATLPGIVAVLAAVVVLLMALRALRCALAAARHSEVYAARELGAAASLGAWKAMSWEGALLILTAAAWFLVVNDAAVSRTFFDLALIRDSALKVLRAFGTNVVIFFVSGVLILIWSLVVAVARTLPGEAGKPLRFLAIAYGDLFRGLPAIITIYLIGFGLPLTNLPVIAHLSSTSYAIIALTLTYGAYTSEVYRAGIESVHHSQVAAARSLGLSHAKTLRYVVVPMAVRNIIPPLMNNCISLQKDTALVAIIGTIDAFNQSKIIAANHFNLSAVTTVAILFIAVTIPQARLADRLSERDRQRMRAGG</sequence>
<comment type="similarity">
    <text evidence="2">Belongs to the binding-protein-dependent transport system permease family. HisMQ subfamily.</text>
</comment>
<reference evidence="11" key="2">
    <citation type="submission" date="2019-01" db="EMBL/GenBank/DDBJ databases">
        <authorList>
            <person name="Li Y."/>
        </authorList>
    </citation>
    <scope>NUCLEOTIDE SEQUENCE [LARGE SCALE GENOMIC DNA]</scope>
    <source>
        <strain evidence="11">CGMCC 1.12963</strain>
    </source>
</reference>
<dbReference type="Proteomes" id="UP000288071">
    <property type="component" value="Unassembled WGS sequence"/>
</dbReference>
<dbReference type="PROSITE" id="PS50928">
    <property type="entry name" value="ABC_TM1"/>
    <property type="match status" value="1"/>
</dbReference>
<dbReference type="GO" id="GO:0022857">
    <property type="term" value="F:transmembrane transporter activity"/>
    <property type="evidence" value="ECO:0007669"/>
    <property type="project" value="InterPro"/>
</dbReference>
<comment type="caution">
    <text evidence="11">The sequence shown here is derived from an EMBL/GenBank/DDBJ whole genome shotgun (WGS) entry which is preliminary data.</text>
</comment>
<dbReference type="Gene3D" id="1.10.3720.10">
    <property type="entry name" value="MetI-like"/>
    <property type="match status" value="1"/>
</dbReference>
<evidence type="ECO:0000256" key="2">
    <source>
        <dbReference type="ARBA" id="ARBA00010072"/>
    </source>
</evidence>
<keyword evidence="5 9" id="KW-0812">Transmembrane</keyword>
<dbReference type="NCBIfam" id="TIGR01726">
    <property type="entry name" value="HEQRo_perm_3TM"/>
    <property type="match status" value="1"/>
</dbReference>
<feature type="transmembrane region" description="Helical" evidence="9">
    <location>
        <begin position="208"/>
        <end position="227"/>
    </location>
</feature>
<feature type="transmembrane region" description="Helical" evidence="9">
    <location>
        <begin position="125"/>
        <end position="147"/>
    </location>
</feature>
<feature type="transmembrane region" description="Helical" evidence="9">
    <location>
        <begin position="65"/>
        <end position="89"/>
    </location>
</feature>
<evidence type="ECO:0000313" key="11">
    <source>
        <dbReference type="EMBL" id="RWR51143.1"/>
    </source>
</evidence>
<feature type="transmembrane region" description="Helical" evidence="9">
    <location>
        <begin position="167"/>
        <end position="187"/>
    </location>
</feature>